<gene>
    <name evidence="2" type="ORF">BRASC138T45536Z</name>
</gene>
<dbReference type="InterPro" id="IPR003918">
    <property type="entry name" value="NADH_UbQ_OxRdtase"/>
</dbReference>
<feature type="transmembrane region" description="Helical" evidence="1">
    <location>
        <begin position="74"/>
        <end position="95"/>
    </location>
</feature>
<dbReference type="EMBL" id="LR031675">
    <property type="protein sequence ID" value="VDD25990.1"/>
    <property type="molecule type" value="Genomic_DNA"/>
</dbReference>
<evidence type="ECO:0000256" key="1">
    <source>
        <dbReference type="SAM" id="Phobius"/>
    </source>
</evidence>
<proteinExistence type="predicted"/>
<feature type="transmembrane region" description="Helical" evidence="1">
    <location>
        <begin position="14"/>
        <end position="34"/>
    </location>
</feature>
<reference evidence="2" key="1">
    <citation type="submission" date="2018-11" db="EMBL/GenBank/DDBJ databases">
        <authorList>
            <consortium name="Genoscope - CEA"/>
            <person name="William W."/>
        </authorList>
    </citation>
    <scope>NUCLEOTIDE SEQUENCE</scope>
</reference>
<keyword evidence="1" id="KW-0472">Membrane</keyword>
<name>A0A3P6DF95_BRACM</name>
<sequence>MLFLPHRGNKVNKWYTICICILELLLTTFFCYNFKLDDPLIQLSEDYKWINFLIFLLETGNRWTFYRNDFTDRIYYYFSYFSGFSSYSGFPIILFPDVSNVQRPNRIVFFGGYFFFFSSCGN</sequence>
<accession>A0A3P6DF95</accession>
<dbReference type="PANTHER" id="PTHR43507:SF21">
    <property type="entry name" value="NAD(P)H-QUINONE OXIDOREDUCTASE CHAIN 4, CHLOROPLASTIC"/>
    <property type="match status" value="1"/>
</dbReference>
<keyword evidence="1" id="KW-1133">Transmembrane helix</keyword>
<dbReference type="PANTHER" id="PTHR43507">
    <property type="entry name" value="NADH-UBIQUINONE OXIDOREDUCTASE CHAIN 4"/>
    <property type="match status" value="1"/>
</dbReference>
<protein>
    <submittedName>
        <fullName evidence="2">Uncharacterized protein</fullName>
    </submittedName>
</protein>
<dbReference type="AlphaFoldDB" id="A0A3P6DF95"/>
<evidence type="ECO:0000313" key="2">
    <source>
        <dbReference type="EMBL" id="VDD25990.1"/>
    </source>
</evidence>
<keyword evidence="1" id="KW-0812">Transmembrane</keyword>
<dbReference type="GO" id="GO:0008137">
    <property type="term" value="F:NADH dehydrogenase (ubiquinone) activity"/>
    <property type="evidence" value="ECO:0007669"/>
    <property type="project" value="InterPro"/>
</dbReference>
<organism evidence="2">
    <name type="scientific">Brassica campestris</name>
    <name type="common">Field mustard</name>
    <dbReference type="NCBI Taxonomy" id="3711"/>
    <lineage>
        <taxon>Eukaryota</taxon>
        <taxon>Viridiplantae</taxon>
        <taxon>Streptophyta</taxon>
        <taxon>Embryophyta</taxon>
        <taxon>Tracheophyta</taxon>
        <taxon>Spermatophyta</taxon>
        <taxon>Magnoliopsida</taxon>
        <taxon>eudicotyledons</taxon>
        <taxon>Gunneridae</taxon>
        <taxon>Pentapetalae</taxon>
        <taxon>rosids</taxon>
        <taxon>malvids</taxon>
        <taxon>Brassicales</taxon>
        <taxon>Brassicaceae</taxon>
        <taxon>Brassiceae</taxon>
        <taxon>Brassica</taxon>
    </lineage>
</organism>
<dbReference type="GO" id="GO:0042773">
    <property type="term" value="P:ATP synthesis coupled electron transport"/>
    <property type="evidence" value="ECO:0007669"/>
    <property type="project" value="InterPro"/>
</dbReference>